<dbReference type="STRING" id="266265.Bxe_A3053"/>
<dbReference type="Pfam" id="PF10109">
    <property type="entry name" value="Phage_TAC_7"/>
    <property type="match status" value="2"/>
</dbReference>
<gene>
    <name evidence="1" type="ORF">Bxe_A3053</name>
</gene>
<reference evidence="1 2" key="1">
    <citation type="journal article" date="2006" name="Proc. Natl. Acad. Sci. U.S.A.">
        <title>Burkholderia xenovorans LB400 harbors a multi-replicon, 9.73-Mbp genome shaped for versatility.</title>
        <authorList>
            <person name="Chain P.S."/>
            <person name="Denef V.J."/>
            <person name="Konstantinidis K.T."/>
            <person name="Vergez L.M."/>
            <person name="Agullo L."/>
            <person name="Reyes V.L."/>
            <person name="Hauser L."/>
            <person name="Cordova M."/>
            <person name="Gomez L."/>
            <person name="Gonzalez M."/>
            <person name="Land M."/>
            <person name="Lao V."/>
            <person name="Larimer F."/>
            <person name="LiPuma J.J."/>
            <person name="Mahenthiralingam E."/>
            <person name="Malfatti S.A."/>
            <person name="Marx C.J."/>
            <person name="Parnell J.J."/>
            <person name="Ramette A."/>
            <person name="Richardson P."/>
            <person name="Seeger M."/>
            <person name="Smith D."/>
            <person name="Spilker T."/>
            <person name="Sul W.J."/>
            <person name="Tsoi T.V."/>
            <person name="Ulrich L.E."/>
            <person name="Zhulin I.B."/>
            <person name="Tiedje J.M."/>
        </authorList>
    </citation>
    <scope>NUCLEOTIDE SEQUENCE [LARGE SCALE GENOMIC DNA]</scope>
    <source>
        <strain evidence="1 2">LB400</strain>
    </source>
</reference>
<dbReference type="EMBL" id="CP000270">
    <property type="protein sequence ID" value="ABE29926.1"/>
    <property type="molecule type" value="Genomic_DNA"/>
</dbReference>
<dbReference type="OrthoDB" id="6898450at2"/>
<dbReference type="KEGG" id="bxb:DR64_733"/>
<dbReference type="PATRIC" id="fig|266265.5.peg.1432"/>
<evidence type="ECO:0000313" key="2">
    <source>
        <dbReference type="Proteomes" id="UP000001817"/>
    </source>
</evidence>
<organism evidence="1 2">
    <name type="scientific">Paraburkholderia xenovorans (strain LB400)</name>
    <dbReference type="NCBI Taxonomy" id="266265"/>
    <lineage>
        <taxon>Bacteria</taxon>
        <taxon>Pseudomonadati</taxon>
        <taxon>Pseudomonadota</taxon>
        <taxon>Betaproteobacteria</taxon>
        <taxon>Burkholderiales</taxon>
        <taxon>Burkholderiaceae</taxon>
        <taxon>Paraburkholderia</taxon>
    </lineage>
</organism>
<dbReference type="InterPro" id="IPR019289">
    <property type="entry name" value="Phage_tail_E/E"/>
</dbReference>
<dbReference type="eggNOG" id="ENOG502ZJM7">
    <property type="taxonomic scope" value="Bacteria"/>
</dbReference>
<accession>Q141R3</accession>
<evidence type="ECO:0008006" key="3">
    <source>
        <dbReference type="Google" id="ProtNLM"/>
    </source>
</evidence>
<evidence type="ECO:0000313" key="1">
    <source>
        <dbReference type="EMBL" id="ABE29926.1"/>
    </source>
</evidence>
<proteinExistence type="predicted"/>
<keyword evidence="2" id="KW-1185">Reference proteome</keyword>
<protein>
    <recommendedName>
        <fullName evidence="3">Phage tail assembly protein</fullName>
    </recommendedName>
</protein>
<dbReference type="RefSeq" id="WP_011487640.1">
    <property type="nucleotide sequence ID" value="NC_007951.1"/>
</dbReference>
<dbReference type="Proteomes" id="UP000001817">
    <property type="component" value="Chromosome 1"/>
</dbReference>
<name>Q141R3_PARXL</name>
<dbReference type="AlphaFoldDB" id="Q141R3"/>
<dbReference type="KEGG" id="bxe:Bxe_A3053"/>
<sequence>METSRTIVFRKPITAGAGAGARTYDSVTLREPLAGDYETAEKNAGKYGLVVALIATVSGVPIDAVDQMYGSQIEEAEDFFAVFAEGVSPTEKRSDDEMTLPLQQPVKLTEDDTGLNAASLDLSEPTNLQRRKARAAGGPFAASIALISDVAKVPRKTVRAMCARDFLTAVGYFNGFQIGRRPGSDD</sequence>